<name>A0A7X0LKH9_9BACT</name>
<dbReference type="Proteomes" id="UP000541810">
    <property type="component" value="Unassembled WGS sequence"/>
</dbReference>
<evidence type="ECO:0000313" key="2">
    <source>
        <dbReference type="Proteomes" id="UP000541810"/>
    </source>
</evidence>
<reference evidence="1 2" key="1">
    <citation type="submission" date="2020-08" db="EMBL/GenBank/DDBJ databases">
        <title>Genomic Encyclopedia of Type Strains, Phase IV (KMG-IV): sequencing the most valuable type-strain genomes for metagenomic binning, comparative biology and taxonomic classification.</title>
        <authorList>
            <person name="Goeker M."/>
        </authorList>
    </citation>
    <scope>NUCLEOTIDE SEQUENCE [LARGE SCALE GENOMIC DNA]</scope>
    <source>
        <strain evidence="1 2">DSM 103725</strain>
    </source>
</reference>
<evidence type="ECO:0008006" key="3">
    <source>
        <dbReference type="Google" id="ProtNLM"/>
    </source>
</evidence>
<comment type="caution">
    <text evidence="1">The sequence shown here is derived from an EMBL/GenBank/DDBJ whole genome shotgun (WGS) entry which is preliminary data.</text>
</comment>
<accession>A0A7X0LKH9</accession>
<keyword evidence="2" id="KW-1185">Reference proteome</keyword>
<proteinExistence type="predicted"/>
<dbReference type="EMBL" id="JACHGY010000001">
    <property type="protein sequence ID" value="MBB6429932.1"/>
    <property type="molecule type" value="Genomic_DNA"/>
</dbReference>
<evidence type="ECO:0000313" key="1">
    <source>
        <dbReference type="EMBL" id="MBB6429932.1"/>
    </source>
</evidence>
<organism evidence="1 2">
    <name type="scientific">Algisphaera agarilytica</name>
    <dbReference type="NCBI Taxonomy" id="1385975"/>
    <lineage>
        <taxon>Bacteria</taxon>
        <taxon>Pseudomonadati</taxon>
        <taxon>Planctomycetota</taxon>
        <taxon>Phycisphaerae</taxon>
        <taxon>Phycisphaerales</taxon>
        <taxon>Phycisphaeraceae</taxon>
        <taxon>Algisphaera</taxon>
    </lineage>
</organism>
<protein>
    <recommendedName>
        <fullName evidence="3">TOBE domain-containing protein</fullName>
    </recommendedName>
</protein>
<dbReference type="RefSeq" id="WP_184677483.1">
    <property type="nucleotide sequence ID" value="NZ_JACHGY010000001.1"/>
</dbReference>
<dbReference type="AlphaFoldDB" id="A0A7X0LKH9"/>
<gene>
    <name evidence="1" type="ORF">HNQ40_001738</name>
</gene>
<sequence>MADNPATASAVPTVSGKLLEHREGEIEIGLPGTDYRMKLVVEIEPPVAVGKKITGTIHATARRVDVIPAGGKFVEPVFGRPRRVQGRIVGGHGPSRTLYVQAGPTLICTLSDERQSTEQFSIGQIASFDVEAGAVFKPQID</sequence>